<dbReference type="RefSeq" id="WP_345378409.1">
    <property type="nucleotide sequence ID" value="NZ_BAABIC010000002.1"/>
</dbReference>
<dbReference type="SUPFAM" id="SSF54631">
    <property type="entry name" value="CBS-domain pair"/>
    <property type="match status" value="1"/>
</dbReference>
<dbReference type="Gene3D" id="3.40.50.620">
    <property type="entry name" value="HUPs"/>
    <property type="match status" value="1"/>
</dbReference>
<dbReference type="EMBL" id="BAABIC010000002">
    <property type="protein sequence ID" value="GAA4677723.1"/>
    <property type="molecule type" value="Genomic_DNA"/>
</dbReference>
<name>A0ABP8W098_9PSEU</name>
<feature type="region of interest" description="Disordered" evidence="4">
    <location>
        <begin position="143"/>
        <end position="168"/>
    </location>
</feature>
<evidence type="ECO:0000256" key="1">
    <source>
        <dbReference type="ARBA" id="ARBA00008791"/>
    </source>
</evidence>
<reference evidence="7" key="1">
    <citation type="journal article" date="2019" name="Int. J. Syst. Evol. Microbiol.">
        <title>The Global Catalogue of Microorganisms (GCM) 10K type strain sequencing project: providing services to taxonomists for standard genome sequencing and annotation.</title>
        <authorList>
            <consortium name="The Broad Institute Genomics Platform"/>
            <consortium name="The Broad Institute Genome Sequencing Center for Infectious Disease"/>
            <person name="Wu L."/>
            <person name="Ma J."/>
        </authorList>
    </citation>
    <scope>NUCLEOTIDE SEQUENCE [LARGE SCALE GENOMIC DNA]</scope>
    <source>
        <strain evidence="7">JCM 18055</strain>
    </source>
</reference>
<comment type="similarity">
    <text evidence="1">Belongs to the universal stress protein A family.</text>
</comment>
<dbReference type="InterPro" id="IPR014729">
    <property type="entry name" value="Rossmann-like_a/b/a_fold"/>
</dbReference>
<evidence type="ECO:0000313" key="7">
    <source>
        <dbReference type="Proteomes" id="UP001500325"/>
    </source>
</evidence>
<dbReference type="SMART" id="SM00116">
    <property type="entry name" value="CBS"/>
    <property type="match status" value="2"/>
</dbReference>
<dbReference type="PRINTS" id="PR01438">
    <property type="entry name" value="UNVRSLSTRESS"/>
</dbReference>
<dbReference type="InterPro" id="IPR006015">
    <property type="entry name" value="Universal_stress_UspA"/>
</dbReference>
<evidence type="ECO:0000256" key="2">
    <source>
        <dbReference type="ARBA" id="ARBA00023122"/>
    </source>
</evidence>
<comment type="caution">
    <text evidence="6">The sequence shown here is derived from an EMBL/GenBank/DDBJ whole genome shotgun (WGS) entry which is preliminary data.</text>
</comment>
<keyword evidence="2 3" id="KW-0129">CBS domain</keyword>
<dbReference type="PROSITE" id="PS51371">
    <property type="entry name" value="CBS"/>
    <property type="match status" value="2"/>
</dbReference>
<dbReference type="Proteomes" id="UP001500325">
    <property type="component" value="Unassembled WGS sequence"/>
</dbReference>
<dbReference type="CDD" id="cd23659">
    <property type="entry name" value="USP_At3g01520-like"/>
    <property type="match status" value="1"/>
</dbReference>
<gene>
    <name evidence="6" type="ORF">GCM10023215_08140</name>
</gene>
<proteinExistence type="inferred from homology"/>
<dbReference type="PANTHER" id="PTHR43080:SF2">
    <property type="entry name" value="CBS DOMAIN-CONTAINING PROTEIN"/>
    <property type="match status" value="1"/>
</dbReference>
<accession>A0ABP8W098</accession>
<protein>
    <recommendedName>
        <fullName evidence="5">CBS domain-containing protein</fullName>
    </recommendedName>
</protein>
<dbReference type="Pfam" id="PF00571">
    <property type="entry name" value="CBS"/>
    <property type="match status" value="2"/>
</dbReference>
<evidence type="ECO:0000313" key="6">
    <source>
        <dbReference type="EMBL" id="GAA4677723.1"/>
    </source>
</evidence>
<dbReference type="Gene3D" id="3.10.580.10">
    <property type="entry name" value="CBS-domain"/>
    <property type="match status" value="1"/>
</dbReference>
<evidence type="ECO:0000256" key="3">
    <source>
        <dbReference type="PROSITE-ProRule" id="PRU00703"/>
    </source>
</evidence>
<evidence type="ECO:0000259" key="5">
    <source>
        <dbReference type="PROSITE" id="PS51371"/>
    </source>
</evidence>
<dbReference type="Pfam" id="PF00582">
    <property type="entry name" value="Usp"/>
    <property type="match status" value="1"/>
</dbReference>
<keyword evidence="7" id="KW-1185">Reference proteome</keyword>
<sequence length="329" mass="33905">MTAGPGTGLRADDVMSSPVVTVRTGTPIAPAAALLAAHGFTAAPVVDADGHLLGLVTEADLVRDRFRPEGWPEGEAPEVVDEVMSGTPLAMRPEDDLADVVSLMLSSHVRSVPIVDDGDLVGIVTRRDALRVVARAEHGAEEVRRRRGLPQRPTSRVESPRGRVVVGDDGSPGAAAALRFALHEAARRGAVLEVVSAFTVPAPWPVVYGVPQVPTPRGLAAEIERELRVRAAVAAEELRAGPVCEVVPEIAVRAVPGDPGQVLSGASLGADLVVVGSRGRGAGASLLLGSVGLHCVLHASCTVTVVQSPTVPDEAARRAAAPAAVEVAR</sequence>
<dbReference type="InterPro" id="IPR000644">
    <property type="entry name" value="CBS_dom"/>
</dbReference>
<dbReference type="InterPro" id="IPR051257">
    <property type="entry name" value="Diverse_CBS-Domain"/>
</dbReference>
<dbReference type="PANTHER" id="PTHR43080">
    <property type="entry name" value="CBS DOMAIN-CONTAINING PROTEIN CBSX3, MITOCHONDRIAL"/>
    <property type="match status" value="1"/>
</dbReference>
<feature type="domain" description="CBS" evidence="5">
    <location>
        <begin position="84"/>
        <end position="141"/>
    </location>
</feature>
<dbReference type="SUPFAM" id="SSF52402">
    <property type="entry name" value="Adenine nucleotide alpha hydrolases-like"/>
    <property type="match status" value="1"/>
</dbReference>
<dbReference type="InterPro" id="IPR006016">
    <property type="entry name" value="UspA"/>
</dbReference>
<feature type="domain" description="CBS" evidence="5">
    <location>
        <begin position="15"/>
        <end position="73"/>
    </location>
</feature>
<organism evidence="6 7">
    <name type="scientific">Pseudonocardia yuanmonensis</name>
    <dbReference type="NCBI Taxonomy" id="1095914"/>
    <lineage>
        <taxon>Bacteria</taxon>
        <taxon>Bacillati</taxon>
        <taxon>Actinomycetota</taxon>
        <taxon>Actinomycetes</taxon>
        <taxon>Pseudonocardiales</taxon>
        <taxon>Pseudonocardiaceae</taxon>
        <taxon>Pseudonocardia</taxon>
    </lineage>
</organism>
<evidence type="ECO:0000256" key="4">
    <source>
        <dbReference type="SAM" id="MobiDB-lite"/>
    </source>
</evidence>
<dbReference type="InterPro" id="IPR046342">
    <property type="entry name" value="CBS_dom_sf"/>
</dbReference>